<organism evidence="2 3">
    <name type="scientific">Massilia aerilata</name>
    <dbReference type="NCBI Taxonomy" id="453817"/>
    <lineage>
        <taxon>Bacteria</taxon>
        <taxon>Pseudomonadati</taxon>
        <taxon>Pseudomonadota</taxon>
        <taxon>Betaproteobacteria</taxon>
        <taxon>Burkholderiales</taxon>
        <taxon>Oxalobacteraceae</taxon>
        <taxon>Telluria group</taxon>
        <taxon>Massilia</taxon>
    </lineage>
</organism>
<feature type="coiled-coil region" evidence="1">
    <location>
        <begin position="348"/>
        <end position="376"/>
    </location>
</feature>
<protein>
    <submittedName>
        <fullName evidence="2">DUF4214 domain-containing protein</fullName>
    </submittedName>
</protein>
<name>A0ABW0S6Q8_9BURK</name>
<reference evidence="3" key="1">
    <citation type="journal article" date="2019" name="Int. J. Syst. Evol. Microbiol.">
        <title>The Global Catalogue of Microorganisms (GCM) 10K type strain sequencing project: providing services to taxonomists for standard genome sequencing and annotation.</title>
        <authorList>
            <consortium name="The Broad Institute Genomics Platform"/>
            <consortium name="The Broad Institute Genome Sequencing Center for Infectious Disease"/>
            <person name="Wu L."/>
            <person name="Ma J."/>
        </authorList>
    </citation>
    <scope>NUCLEOTIDE SEQUENCE [LARGE SCALE GENOMIC DNA]</scope>
    <source>
        <strain evidence="3">CGMCC 4.5798</strain>
    </source>
</reference>
<sequence length="1503" mass="154428">MTGTSRVVITADAIKAIAEFERFRAAATGSLEHVSKAGGVINKVLGAVGVTLSVAAFTGWIKGAIDATDAASDLSQKIGVAVEDLAGLELAFQKGGMESDALLGAMSKLSKGMADGNETLERLHVSSKNLDGSFKSNKQVLYELADKFAGMPDGVQKTALAIAAFGKSGADMIPMLNEGSEGLREMDEMAHKLGLSLSEDAVEKAGDFNDTLDFLALGTQGVARGIAAELLPTLSNLAGQFLTTMTSGDRLKNTAQFLASGLKLLYTVGVGIVEVFSTVGKTIGAAGAQVVALLHGDFSLARDIGRQWKTDIGDSWAATARSIAAAWEGSSNAAVDAMAGIAKHGTVVGKSNAEIAAATEKANKEQQEQAKLLAELSGLTGSFAQDWDRLSKLYGKGTLSIEQLTAAQAALLAKQPGIKAASDAAIKAAEDEKKVYDAARAATEGEIDAILKQVETLELKVRTYGMLPEAITEAQIAELEASKQSLVLTDQGVADIQRKINALKRLKDAQVVSAAHDAIDEATKALQEESKRASQVIEQSLTDALWRGFEAGKGYAENLRDSVKNMFATLVLKPTIQGVMAPLSGAISGLLGTASPANAATGGGSGVGSMVGGMAGSLFGAGGMAGSLMAGAGWLTGATTLTGSLAAGASLVGTGTLAGAMSGIGMLAGALGPIALGVGAVVALAKSLDHSGTPHTGGAASSTGGVTTVVRAESLHFEKTATSAGTEDFVSGLAASVAGILDSTAVSFGQKAGYAVATAFADDSSKDGAWGGLVISRLGEKILDWQDTRTSRWAPKEFGDGAEGQAQYLAALTGSVRTALDDIGLPGWANDMLDGLGDAPALEDLAKAVDTINATQQALTVMGERLVGFSDLSDAAVSALMKTSGGIDALASGASAYYDAFYTEGEKTAAVTDQVTEALKNVGLQMPATRAEYRAQVEAEMKLGEAGAAAVAVLLGNAQAFAQLYPAADAAVEFADTINSTQEALTVMSERLVGFSDLSDAAVSALMKASGGIDALASGAAAYYDAFYTEGEKAAAVTDQVTAALKNVGLQMPATRAEYRAQVEAQMTLGEAGSAAVAVLLGNAEAFAQLYPAADAAAESIDAAATALQAMKDSAGSLLGGVDSAYSVLQQVVAREKAALQVRIDAENKLVDAARALSGSLHGALDSMQLAGQGAADVAAARAEIQASLAIARASGKVSNTDSLKRALGIVSQDTTKYASYEDYLLATRSTQSDISELAKLSDDSLSAEEQTLAALQGQADQLDGILTKAQAELDELKGQSTTLLSIDDALRAFQLQIQSALANPIVAATQGINSAYQGYLGRAPDAAGLEYWQEVAAGGTSLDAIKESIANSAEAQVRKLYQDLLGRTADAAGLDYWLDTGSSIDTIRDQMMQSDEYKKLHKIPGFAKGGDFGGGIRAVGEVGVEIEATGASRIHSTQSIIDALRTPSNNNDAQAAEIRELRRTVARQQDALDRIASSMKQLADQFDQVTAGGNAMFMEQAQ</sequence>
<comment type="caution">
    <text evidence="2">The sequence shown here is derived from an EMBL/GenBank/DDBJ whole genome shotgun (WGS) entry which is preliminary data.</text>
</comment>
<gene>
    <name evidence="2" type="ORF">ACFPO9_24825</name>
</gene>
<accession>A0ABW0S6Q8</accession>
<dbReference type="Proteomes" id="UP001596086">
    <property type="component" value="Unassembled WGS sequence"/>
</dbReference>
<keyword evidence="1" id="KW-0175">Coiled coil</keyword>
<keyword evidence="3" id="KW-1185">Reference proteome</keyword>
<feature type="coiled-coil region" evidence="1">
    <location>
        <begin position="426"/>
        <end position="460"/>
    </location>
</feature>
<evidence type="ECO:0000313" key="2">
    <source>
        <dbReference type="EMBL" id="MFC5551755.1"/>
    </source>
</evidence>
<evidence type="ECO:0000256" key="1">
    <source>
        <dbReference type="SAM" id="Coils"/>
    </source>
</evidence>
<evidence type="ECO:0000313" key="3">
    <source>
        <dbReference type="Proteomes" id="UP001596086"/>
    </source>
</evidence>
<dbReference type="RefSeq" id="WP_379776343.1">
    <property type="nucleotide sequence ID" value="NZ_JBHSMZ010000024.1"/>
</dbReference>
<proteinExistence type="predicted"/>
<feature type="coiled-coil region" evidence="1">
    <location>
        <begin position="1253"/>
        <end position="1280"/>
    </location>
</feature>
<dbReference type="EMBL" id="JBHSMZ010000024">
    <property type="protein sequence ID" value="MFC5551755.1"/>
    <property type="molecule type" value="Genomic_DNA"/>
</dbReference>